<dbReference type="Gene3D" id="3.40.50.11290">
    <property type="match status" value="1"/>
</dbReference>
<dbReference type="Pfam" id="PF14403">
    <property type="entry name" value="CP_ATPgrasp_2"/>
    <property type="match status" value="1"/>
</dbReference>
<proteinExistence type="predicted"/>
<evidence type="ECO:0000256" key="1">
    <source>
        <dbReference type="SAM" id="MobiDB-lite"/>
    </source>
</evidence>
<dbReference type="PANTHER" id="PTHR34595">
    <property type="entry name" value="BLR5612 PROTEIN"/>
    <property type="match status" value="1"/>
</dbReference>
<keyword evidence="5" id="KW-1185">Reference proteome</keyword>
<evidence type="ECO:0000313" key="5">
    <source>
        <dbReference type="Proteomes" id="UP001595955"/>
    </source>
</evidence>
<dbReference type="Pfam" id="PF04168">
    <property type="entry name" value="Alpha-E"/>
    <property type="match status" value="1"/>
</dbReference>
<dbReference type="InterPro" id="IPR025841">
    <property type="entry name" value="CP_ATPgrasp_2"/>
</dbReference>
<dbReference type="RefSeq" id="WP_244925301.1">
    <property type="nucleotide sequence ID" value="NZ_CP033325.1"/>
</dbReference>
<evidence type="ECO:0000259" key="2">
    <source>
        <dbReference type="Pfam" id="PF04168"/>
    </source>
</evidence>
<evidence type="ECO:0000259" key="3">
    <source>
        <dbReference type="Pfam" id="PF14403"/>
    </source>
</evidence>
<dbReference type="PANTHER" id="PTHR34595:SF2">
    <property type="entry name" value="BLR2978 PROTEIN"/>
    <property type="match status" value="1"/>
</dbReference>
<organism evidence="4 5">
    <name type="scientific">Georgenia faecalis</name>
    <dbReference type="NCBI Taxonomy" id="2483799"/>
    <lineage>
        <taxon>Bacteria</taxon>
        <taxon>Bacillati</taxon>
        <taxon>Actinomycetota</taxon>
        <taxon>Actinomycetes</taxon>
        <taxon>Micrococcales</taxon>
        <taxon>Bogoriellaceae</taxon>
        <taxon>Georgenia</taxon>
    </lineage>
</organism>
<dbReference type="InterPro" id="IPR007296">
    <property type="entry name" value="DUF403"/>
</dbReference>
<feature type="region of interest" description="Disordered" evidence="1">
    <location>
        <begin position="472"/>
        <end position="493"/>
    </location>
</feature>
<comment type="caution">
    <text evidence="4">The sequence shown here is derived from an EMBL/GenBank/DDBJ whole genome shotgun (WGS) entry which is preliminary data.</text>
</comment>
<name>A0ABV9D8L2_9MICO</name>
<feature type="domain" description="Circularly permuted ATP-grasp type 2" evidence="3">
    <location>
        <begin position="71"/>
        <end position="445"/>
    </location>
</feature>
<dbReference type="EMBL" id="JBHSGF010000003">
    <property type="protein sequence ID" value="MFC4554634.1"/>
    <property type="molecule type" value="Genomic_DNA"/>
</dbReference>
<protein>
    <submittedName>
        <fullName evidence="4">Circularly permuted type 2 ATP-grasp protein</fullName>
    </submittedName>
</protein>
<sequence length="810" mass="86522">MTDLLATYSAAGPGHDEMLQATGAARVAWERLAAGARLGSGQQLTAHAEEVATLLADHGVPDGGWALDPLPVLLDEAEWTQLEGAIRQRSELLDEILTDLYGPRRLLTAGLLPPELVLSHRGFVRAADGIRVPGRHQLFCTGADLARNADGSWAVMSVRSQAPVGMGYAMEGRRALAQVLAGLYRGLRIRRIGPFFRDMLEHLRAVAPSGSDDDPRIALLTAGPTSPAAFDEGYLASMLGIPLVQPEDLLVEDGRVWARGLGQRQAVDVLLRRVDAEDCDPLELHGGRGTPGLLHAARTGAVTIVNPLGSGVLENPALLTYLPRLSRALRGEDLALGSAVTYWCGERSMCSHVIANLGRLVIKPTSPHRHGSAVRGWELTNDQRADLAVQIAAQPWAWVGQEPVEASTTPTVHATGLAARPTVLRTFAVASADGYQVMPGALGTVVAPGPSARRTDIAKDVWILATEPLRATPSGRPEPVLRRPAEPTGISPRAAGDLLELGRWTERAEGTVRLLRAVVHRREDDAGEGGADVGAQALDVLHGALREVTADLPLSQLITEAGTRGTIAHAVGRMSRAAASARDHLSPDTWLALSSLERTLQRERRRDDGDAGLGLVPTLGRLLEGLLALGGVYAESMVHDVGWSFLEVGRRVERAHALVVTLGPTVTTRRPVAVEALVLESVLMAHESVLTHRRRYASRPPLPGTLALLLHDTTNPHGLAFQLARLAELLADLPGANGGARSRDQLLVDVVDLLTELPTTALAEDAGGARTHLAESLEAMAWRLRALEAEVRAVHLASPRSARWSAEAWA</sequence>
<feature type="domain" description="DUF403" evidence="2">
    <location>
        <begin position="492"/>
        <end position="793"/>
    </location>
</feature>
<evidence type="ECO:0000313" key="4">
    <source>
        <dbReference type="EMBL" id="MFC4554634.1"/>
    </source>
</evidence>
<gene>
    <name evidence="4" type="ORF">ACFO3F_05185</name>
</gene>
<dbReference type="InterPro" id="IPR051680">
    <property type="entry name" value="ATP-dep_Glu-Cys_Ligase-2"/>
</dbReference>
<dbReference type="SUPFAM" id="SSF56059">
    <property type="entry name" value="Glutathione synthetase ATP-binding domain-like"/>
    <property type="match status" value="1"/>
</dbReference>
<accession>A0ABV9D8L2</accession>
<dbReference type="Proteomes" id="UP001595955">
    <property type="component" value="Unassembled WGS sequence"/>
</dbReference>
<dbReference type="Gene3D" id="3.30.1490.270">
    <property type="match status" value="1"/>
</dbReference>
<reference evidence="5" key="1">
    <citation type="journal article" date="2019" name="Int. J. Syst. Evol. Microbiol.">
        <title>The Global Catalogue of Microorganisms (GCM) 10K type strain sequencing project: providing services to taxonomists for standard genome sequencing and annotation.</title>
        <authorList>
            <consortium name="The Broad Institute Genomics Platform"/>
            <consortium name="The Broad Institute Genome Sequencing Center for Infectious Disease"/>
            <person name="Wu L."/>
            <person name="Ma J."/>
        </authorList>
    </citation>
    <scope>NUCLEOTIDE SEQUENCE [LARGE SCALE GENOMIC DNA]</scope>
    <source>
        <strain evidence="5">JCM 3369</strain>
    </source>
</reference>